<reference evidence="1 2" key="1">
    <citation type="submission" date="2018-06" db="EMBL/GenBank/DDBJ databases">
        <title>Genomic Encyclopedia of Type Strains, Phase III (KMG-III): the genomes of soil and plant-associated and newly described type strains.</title>
        <authorList>
            <person name="Whitman W."/>
        </authorList>
    </citation>
    <scope>NUCLEOTIDE SEQUENCE [LARGE SCALE GENOMIC DNA]</scope>
    <source>
        <strain evidence="1 2">CGMCC 1.8979</strain>
    </source>
</reference>
<accession>A0A327Y1L6</accession>
<dbReference type="EMBL" id="QLMH01000042">
    <property type="protein sequence ID" value="RAK13956.1"/>
    <property type="molecule type" value="Genomic_DNA"/>
</dbReference>
<dbReference type="SUPFAM" id="SSF48452">
    <property type="entry name" value="TPR-like"/>
    <property type="match status" value="1"/>
</dbReference>
<dbReference type="InterPro" id="IPR011990">
    <property type="entry name" value="TPR-like_helical_dom_sf"/>
</dbReference>
<dbReference type="AlphaFoldDB" id="A0A327Y1L6"/>
<keyword evidence="2" id="KW-1185">Reference proteome</keyword>
<dbReference type="Gene3D" id="1.25.40.10">
    <property type="entry name" value="Tetratricopeptide repeat domain"/>
    <property type="match status" value="1"/>
</dbReference>
<organism evidence="1 2">
    <name type="scientific">Paranoxybacillus vitaminiphilus</name>
    <dbReference type="NCBI Taxonomy" id="581036"/>
    <lineage>
        <taxon>Bacteria</taxon>
        <taxon>Bacillati</taxon>
        <taxon>Bacillota</taxon>
        <taxon>Bacilli</taxon>
        <taxon>Bacillales</taxon>
        <taxon>Anoxybacillaceae</taxon>
        <taxon>Paranoxybacillus</taxon>
    </lineage>
</organism>
<dbReference type="OrthoDB" id="1623656at2"/>
<proteinExistence type="predicted"/>
<evidence type="ECO:0008006" key="3">
    <source>
        <dbReference type="Google" id="ProtNLM"/>
    </source>
</evidence>
<comment type="caution">
    <text evidence="1">The sequence shown here is derived from an EMBL/GenBank/DDBJ whole genome shotgun (WGS) entry which is preliminary data.</text>
</comment>
<evidence type="ECO:0000313" key="1">
    <source>
        <dbReference type="EMBL" id="RAK13956.1"/>
    </source>
</evidence>
<dbReference type="InterPro" id="IPR012340">
    <property type="entry name" value="NA-bd_OB-fold"/>
</dbReference>
<dbReference type="RefSeq" id="WP_111646679.1">
    <property type="nucleotide sequence ID" value="NZ_QLMH01000042.1"/>
</dbReference>
<dbReference type="Proteomes" id="UP000248555">
    <property type="component" value="Unassembled WGS sequence"/>
</dbReference>
<protein>
    <recommendedName>
        <fullName evidence="3">Cold shock CspA family protein</fullName>
    </recommendedName>
</protein>
<evidence type="ECO:0000313" key="2">
    <source>
        <dbReference type="Proteomes" id="UP000248555"/>
    </source>
</evidence>
<dbReference type="Gene3D" id="2.40.50.140">
    <property type="entry name" value="Nucleic acid-binding proteins"/>
    <property type="match status" value="1"/>
</dbReference>
<sequence>MTFDLLNDLVRLVQSNQIEKAIELFQKYESDSTKVNEYVYSTFAKKLYENGHVLESITILKNAVRVYPQNPYILKSIVSKIYKVIIKPFYTDKRFSDREYIATVTYIDKILNGVKELKNEYRYIYFKHVDYLLNQQNPDKQVALVFLQSLDSIKLNRTPFKSNDKSFPSDYEKWVVKVANLQFDLKLYKDCIKTVDCAFSDSLTISWHNKQDIWLQRLKALSLNETEQTEEAIKIYESLIIKHPTWFMYHELAKFYKSIGKKNEALYYGTKACLSKDADPSKCGKLYQTMYELLQSSDSSNYHAFLHIAYIIEIYKKNRYNISNALAKTYKDLSSRYQNPKSIKTELENFWLDIIYSKAEKQEGTITSILPNGRAGFIEYSNKNRIYFKLSDVRFSKKLVKEGKKVTFVISDSFDYVKNQPSKVAEYICEVKE</sequence>
<gene>
    <name evidence="1" type="ORF">B0I26_1425</name>
</gene>
<name>A0A327Y1L6_9BACL</name>